<sequence>MLPPIIEAATSHRMKLNSLSLHYVKFAGLYCTGKTPTQTYDTSYWGNISPYLPKSSRRCDFNEKVLRKKKKCHMGLKTGIKLKTTFSIVEKISLLECIYMCSIK</sequence>
<accession>A0A087T6W7</accession>
<name>A0A087T6W7_STEMI</name>
<organism evidence="1 2">
    <name type="scientific">Stegodyphus mimosarum</name>
    <name type="common">African social velvet spider</name>
    <dbReference type="NCBI Taxonomy" id="407821"/>
    <lineage>
        <taxon>Eukaryota</taxon>
        <taxon>Metazoa</taxon>
        <taxon>Ecdysozoa</taxon>
        <taxon>Arthropoda</taxon>
        <taxon>Chelicerata</taxon>
        <taxon>Arachnida</taxon>
        <taxon>Araneae</taxon>
        <taxon>Araneomorphae</taxon>
        <taxon>Entelegynae</taxon>
        <taxon>Eresoidea</taxon>
        <taxon>Eresidae</taxon>
        <taxon>Stegodyphus</taxon>
    </lineage>
</organism>
<keyword evidence="2" id="KW-1185">Reference proteome</keyword>
<evidence type="ECO:0000313" key="2">
    <source>
        <dbReference type="Proteomes" id="UP000054359"/>
    </source>
</evidence>
<evidence type="ECO:0000313" key="1">
    <source>
        <dbReference type="EMBL" id="KFM60856.1"/>
    </source>
</evidence>
<protein>
    <submittedName>
        <fullName evidence="1">Uncharacterized protein</fullName>
    </submittedName>
</protein>
<dbReference type="EMBL" id="KK113708">
    <property type="protein sequence ID" value="KFM60856.1"/>
    <property type="molecule type" value="Genomic_DNA"/>
</dbReference>
<proteinExistence type="predicted"/>
<gene>
    <name evidence="1" type="ORF">X975_02763</name>
</gene>
<reference evidence="1 2" key="1">
    <citation type="submission" date="2013-11" db="EMBL/GenBank/DDBJ databases">
        <title>Genome sequencing of Stegodyphus mimosarum.</title>
        <authorList>
            <person name="Bechsgaard J."/>
        </authorList>
    </citation>
    <scope>NUCLEOTIDE SEQUENCE [LARGE SCALE GENOMIC DNA]</scope>
</reference>
<dbReference type="Proteomes" id="UP000054359">
    <property type="component" value="Unassembled WGS sequence"/>
</dbReference>
<dbReference type="AlphaFoldDB" id="A0A087T6W7"/>
<feature type="non-terminal residue" evidence="1">
    <location>
        <position position="104"/>
    </location>
</feature>